<dbReference type="SUPFAM" id="SSF55961">
    <property type="entry name" value="Bet v1-like"/>
    <property type="match status" value="1"/>
</dbReference>
<sequence>MNPGLVWGATPAERARRLPCDELEPGGLQADRAISIDAAPYLVYAWLCQLRVAPYSYDLIDNLGRRSPRTRDPGLTTLAAGQRFMSVFELVEFIPGQCITLRADRVSVTYAVFPEGAGTRLVVRVRFRLPRPIAHPVAFGDLLMTRKQLLTLKELAEAEQRGQSTESGGQSG</sequence>
<dbReference type="Proteomes" id="UP000503540">
    <property type="component" value="Chromosome"/>
</dbReference>
<evidence type="ECO:0000313" key="2">
    <source>
        <dbReference type="Proteomes" id="UP000503540"/>
    </source>
</evidence>
<gene>
    <name evidence="1" type="ORF">F5544_20135</name>
</gene>
<organism evidence="1 2">
    <name type="scientific">Nocardia arthritidis</name>
    <dbReference type="NCBI Taxonomy" id="228602"/>
    <lineage>
        <taxon>Bacteria</taxon>
        <taxon>Bacillati</taxon>
        <taxon>Actinomycetota</taxon>
        <taxon>Actinomycetes</taxon>
        <taxon>Mycobacteriales</taxon>
        <taxon>Nocardiaceae</taxon>
        <taxon>Nocardia</taxon>
    </lineage>
</organism>
<reference evidence="1 2" key="1">
    <citation type="journal article" date="2019" name="ACS Chem. Biol.">
        <title>Identification and Mobilization of a Cryptic Antibiotic Biosynthesis Gene Locus from a Human-Pathogenic Nocardia Isolate.</title>
        <authorList>
            <person name="Herisse M."/>
            <person name="Ishida K."/>
            <person name="Porter J.L."/>
            <person name="Howden B."/>
            <person name="Hertweck C."/>
            <person name="Stinear T.P."/>
            <person name="Pidot S.J."/>
        </authorList>
    </citation>
    <scope>NUCLEOTIDE SEQUENCE [LARGE SCALE GENOMIC DNA]</scope>
    <source>
        <strain evidence="1 2">AUSMDU00012717</strain>
    </source>
</reference>
<dbReference type="KEGG" id="nah:F5544_20135"/>
<proteinExistence type="predicted"/>
<dbReference type="RefSeq" id="WP_167474650.1">
    <property type="nucleotide sequence ID" value="NZ_CP046172.1"/>
</dbReference>
<evidence type="ECO:0008006" key="3">
    <source>
        <dbReference type="Google" id="ProtNLM"/>
    </source>
</evidence>
<evidence type="ECO:0000313" key="1">
    <source>
        <dbReference type="EMBL" id="QIS11893.1"/>
    </source>
</evidence>
<accession>A0A6G9YFZ5</accession>
<dbReference type="AlphaFoldDB" id="A0A6G9YFZ5"/>
<name>A0A6G9YFZ5_9NOCA</name>
<dbReference type="InterPro" id="IPR023393">
    <property type="entry name" value="START-like_dom_sf"/>
</dbReference>
<dbReference type="Gene3D" id="3.30.530.20">
    <property type="match status" value="1"/>
</dbReference>
<dbReference type="EMBL" id="CP046172">
    <property type="protein sequence ID" value="QIS11893.1"/>
    <property type="molecule type" value="Genomic_DNA"/>
</dbReference>
<keyword evidence="2" id="KW-1185">Reference proteome</keyword>
<protein>
    <recommendedName>
        <fullName evidence="3">SRPBCC family protein</fullName>
    </recommendedName>
</protein>